<dbReference type="Gene3D" id="3.30.420.10">
    <property type="entry name" value="Ribonuclease H-like superfamily/Ribonuclease H"/>
    <property type="match status" value="1"/>
</dbReference>
<reference evidence="1" key="1">
    <citation type="submission" date="2020-08" db="EMBL/GenBank/DDBJ databases">
        <title>Multicomponent nature underlies the extraordinary mechanical properties of spider dragline silk.</title>
        <authorList>
            <person name="Kono N."/>
            <person name="Nakamura H."/>
            <person name="Mori M."/>
            <person name="Yoshida Y."/>
            <person name="Ohtoshi R."/>
            <person name="Malay A.D."/>
            <person name="Moran D.A.P."/>
            <person name="Tomita M."/>
            <person name="Numata K."/>
            <person name="Arakawa K."/>
        </authorList>
    </citation>
    <scope>NUCLEOTIDE SEQUENCE</scope>
</reference>
<sequence>MKLLPDHIQQIVKHPSEEILGFFFTTYDTGNLVSLKGMISSVKYIEILCSRIVQFMITFDGTFQQDLALRHNSISVQIFVQGNKMKVLVCPGNSLDLNPIKNLWRILKNLLAKMNGTTTE</sequence>
<proteinExistence type="predicted"/>
<dbReference type="EMBL" id="BMAV01018040">
    <property type="protein sequence ID" value="GFY70130.1"/>
    <property type="molecule type" value="Genomic_DNA"/>
</dbReference>
<evidence type="ECO:0000313" key="1">
    <source>
        <dbReference type="EMBL" id="GFY70130.1"/>
    </source>
</evidence>
<comment type="caution">
    <text evidence="1">The sequence shown here is derived from an EMBL/GenBank/DDBJ whole genome shotgun (WGS) entry which is preliminary data.</text>
</comment>
<dbReference type="InterPro" id="IPR036397">
    <property type="entry name" value="RNaseH_sf"/>
</dbReference>
<gene>
    <name evidence="1" type="ORF">TNIN_268191</name>
</gene>
<dbReference type="OrthoDB" id="6435879at2759"/>
<dbReference type="AlphaFoldDB" id="A0A8X7CLJ7"/>
<dbReference type="GO" id="GO:0003676">
    <property type="term" value="F:nucleic acid binding"/>
    <property type="evidence" value="ECO:0007669"/>
    <property type="project" value="InterPro"/>
</dbReference>
<evidence type="ECO:0008006" key="3">
    <source>
        <dbReference type="Google" id="ProtNLM"/>
    </source>
</evidence>
<name>A0A8X7CLJ7_9ARAC</name>
<accession>A0A8X7CLJ7</accession>
<protein>
    <recommendedName>
        <fullName evidence="3">Tc1-like transposase DDE domain-containing protein</fullName>
    </recommendedName>
</protein>
<organism evidence="1 2">
    <name type="scientific">Trichonephila inaurata madagascariensis</name>
    <dbReference type="NCBI Taxonomy" id="2747483"/>
    <lineage>
        <taxon>Eukaryota</taxon>
        <taxon>Metazoa</taxon>
        <taxon>Ecdysozoa</taxon>
        <taxon>Arthropoda</taxon>
        <taxon>Chelicerata</taxon>
        <taxon>Arachnida</taxon>
        <taxon>Araneae</taxon>
        <taxon>Araneomorphae</taxon>
        <taxon>Entelegynae</taxon>
        <taxon>Araneoidea</taxon>
        <taxon>Nephilidae</taxon>
        <taxon>Trichonephila</taxon>
        <taxon>Trichonephila inaurata</taxon>
    </lineage>
</organism>
<evidence type="ECO:0000313" key="2">
    <source>
        <dbReference type="Proteomes" id="UP000886998"/>
    </source>
</evidence>
<dbReference type="Proteomes" id="UP000886998">
    <property type="component" value="Unassembled WGS sequence"/>
</dbReference>
<keyword evidence="2" id="KW-1185">Reference proteome</keyword>